<dbReference type="Pfam" id="PF04012">
    <property type="entry name" value="PspA_IM30"/>
    <property type="match status" value="1"/>
</dbReference>
<proteinExistence type="inferred from homology"/>
<evidence type="ECO:0000256" key="1">
    <source>
        <dbReference type="ARBA" id="ARBA00043985"/>
    </source>
</evidence>
<dbReference type="PANTHER" id="PTHR31088:SF6">
    <property type="entry name" value="PHAGE SHOCK PROTEIN A"/>
    <property type="match status" value="1"/>
</dbReference>
<evidence type="ECO:0000313" key="3">
    <source>
        <dbReference type="EMBL" id="AUW94607.1"/>
    </source>
</evidence>
<dbReference type="RefSeq" id="WP_103376837.1">
    <property type="nucleotide sequence ID" value="NZ_CP133983.1"/>
</dbReference>
<evidence type="ECO:0000313" key="4">
    <source>
        <dbReference type="Proteomes" id="UP000325292"/>
    </source>
</evidence>
<name>A0ABM6RTH9_9FIRM</name>
<evidence type="ECO:0000256" key="2">
    <source>
        <dbReference type="SAM" id="Coils"/>
    </source>
</evidence>
<feature type="coiled-coil region" evidence="2">
    <location>
        <begin position="48"/>
        <end position="191"/>
    </location>
</feature>
<dbReference type="EMBL" id="CP019454">
    <property type="protein sequence ID" value="AUW94607.1"/>
    <property type="molecule type" value="Genomic_DNA"/>
</dbReference>
<keyword evidence="2" id="KW-0175">Coiled coil</keyword>
<gene>
    <name evidence="3" type="ORF">BXT84_12180</name>
</gene>
<accession>A0ABM6RTH9</accession>
<comment type="similarity">
    <text evidence="1">Belongs to the PspA/Vipp/IM30 family.</text>
</comment>
<keyword evidence="4" id="KW-1185">Reference proteome</keyword>
<dbReference type="Gene3D" id="1.20.5.1160">
    <property type="entry name" value="Vasodilator-stimulated phosphoprotein"/>
    <property type="match status" value="1"/>
</dbReference>
<dbReference type="Proteomes" id="UP000325292">
    <property type="component" value="Chromosome"/>
</dbReference>
<protein>
    <submittedName>
        <fullName evidence="3">Phage shock protein A</fullName>
    </submittedName>
</protein>
<dbReference type="PANTHER" id="PTHR31088">
    <property type="entry name" value="MEMBRANE-ASSOCIATED PROTEIN VIPP1, CHLOROPLASTIC"/>
    <property type="match status" value="1"/>
</dbReference>
<dbReference type="InterPro" id="IPR007157">
    <property type="entry name" value="PspA_VIPP1"/>
</dbReference>
<reference evidence="3 4" key="1">
    <citation type="journal article" date="2019" name="Sci. Rep.">
        <title>Sulfobacillus thermotolerans: new insights into resistance and metabolic capacities of acidophilic chemolithotrophs.</title>
        <authorList>
            <person name="Panyushkina A.E."/>
            <person name="Babenko V.V."/>
            <person name="Nikitina A.S."/>
            <person name="Selezneva O.V."/>
            <person name="Tsaplina I.A."/>
            <person name="Letarova M.A."/>
            <person name="Kostryukova E.S."/>
            <person name="Letarov A.V."/>
        </authorList>
    </citation>
    <scope>NUCLEOTIDE SEQUENCE [LARGE SCALE GENOMIC DNA]</scope>
    <source>
        <strain evidence="3 4">Kr1</strain>
    </source>
</reference>
<organism evidence="3 4">
    <name type="scientific">Sulfobacillus thermotolerans</name>
    <dbReference type="NCBI Taxonomy" id="338644"/>
    <lineage>
        <taxon>Bacteria</taxon>
        <taxon>Bacillati</taxon>
        <taxon>Bacillota</taxon>
        <taxon>Clostridia</taxon>
        <taxon>Eubacteriales</taxon>
        <taxon>Clostridiales Family XVII. Incertae Sedis</taxon>
        <taxon>Sulfobacillus</taxon>
    </lineage>
</organism>
<sequence length="245" mass="26767">MAGLLERVKTILGAKANKALDAVEDPTETLDYSFQKMQEALQETRSHILQVATAKKQLEMQVATLQQKSNQYAQDARDAVQAGRDDLATQALSMKSTMDQQIADLQTHIQQTQAEQDKLTQAQQKLESQIESFRTQKEVMKAQYSAAKAEVQVGETVTGITQHAEDISGALQRAQDKIAAMQAKASAIDELDASPDFQALPGASNGDTIRQQLDQAKTSSDVQNELAKLKAEMQGASKPLDPPQQ</sequence>